<keyword evidence="8 14" id="KW-0963">Cytoplasm</keyword>
<dbReference type="InterPro" id="IPR012337">
    <property type="entry name" value="RNaseH-like_sf"/>
</dbReference>
<reference evidence="18" key="1">
    <citation type="submission" date="2020-10" db="EMBL/GenBank/DDBJ databases">
        <authorList>
            <person name="Gilroy R."/>
        </authorList>
    </citation>
    <scope>NUCLEOTIDE SEQUENCE</scope>
    <source>
        <strain evidence="18">D5-748</strain>
    </source>
</reference>
<keyword evidence="13 14" id="KW-0464">Manganese</keyword>
<evidence type="ECO:0000256" key="14">
    <source>
        <dbReference type="HAMAP-Rule" id="MF_00052"/>
    </source>
</evidence>
<evidence type="ECO:0000256" key="15">
    <source>
        <dbReference type="PROSITE-ProRule" id="PRU01319"/>
    </source>
</evidence>
<keyword evidence="9 14" id="KW-0540">Nuclease</keyword>
<protein>
    <recommendedName>
        <fullName evidence="7 14">Ribonuclease HII</fullName>
        <shortName evidence="14">RNase HII</shortName>
        <ecNumber evidence="6 14">3.1.26.4</ecNumber>
    </recommendedName>
</protein>
<evidence type="ECO:0000256" key="16">
    <source>
        <dbReference type="RuleBase" id="RU003515"/>
    </source>
</evidence>
<feature type="domain" description="RNase H type-2" evidence="17">
    <location>
        <begin position="23"/>
        <end position="260"/>
    </location>
</feature>
<gene>
    <name evidence="14" type="primary">rnhB</name>
    <name evidence="18" type="ORF">IAC23_04805</name>
</gene>
<keyword evidence="11 14" id="KW-0255">Endonuclease</keyword>
<evidence type="ECO:0000256" key="9">
    <source>
        <dbReference type="ARBA" id="ARBA00022722"/>
    </source>
</evidence>
<feature type="binding site" evidence="14 15">
    <location>
        <position position="29"/>
    </location>
    <ligand>
        <name>a divalent metal cation</name>
        <dbReference type="ChEBI" id="CHEBI:60240"/>
    </ligand>
</feature>
<comment type="catalytic activity">
    <reaction evidence="1 14 15 16">
        <text>Endonucleolytic cleavage to 5'-phosphomonoester.</text>
        <dbReference type="EC" id="3.1.26.4"/>
    </reaction>
</comment>
<comment type="cofactor">
    <cofactor evidence="14 15">
        <name>Mn(2+)</name>
        <dbReference type="ChEBI" id="CHEBI:29035"/>
    </cofactor>
    <cofactor evidence="14 15">
        <name>Mg(2+)</name>
        <dbReference type="ChEBI" id="CHEBI:18420"/>
    </cofactor>
    <text evidence="14 15">Manganese or magnesium. Binds 1 divalent metal ion per monomer in the absence of substrate. May bind a second metal ion after substrate binding.</text>
</comment>
<dbReference type="GO" id="GO:0003723">
    <property type="term" value="F:RNA binding"/>
    <property type="evidence" value="ECO:0007669"/>
    <property type="project" value="UniProtKB-UniRule"/>
</dbReference>
<name>A0A9D9EHB2_9BACT</name>
<feature type="binding site" evidence="14 15">
    <location>
        <position position="30"/>
    </location>
    <ligand>
        <name>a divalent metal cation</name>
        <dbReference type="ChEBI" id="CHEBI:60240"/>
    </ligand>
</feature>
<evidence type="ECO:0000256" key="3">
    <source>
        <dbReference type="ARBA" id="ARBA00004065"/>
    </source>
</evidence>
<dbReference type="Proteomes" id="UP000823619">
    <property type="component" value="Unassembled WGS sequence"/>
</dbReference>
<sequence>MVNRQDKCTKEHIGLPCRLHNDLLETGCDEAGRGPLAGPVFAAAVILPPDFHHPLLNDSKKMTEKSREILREVVMKEAIAYAVEAVSAEEIDKINILNASIAGMWRAIMNLPVRPEHIVVDGNRFKPYIRIPSVILSDRSIAVSRMNRAAGPVRQLQKTMSQKECLPWENPALAADYGTTPFECIVKGDGKFADIAAASVLAKTGRDAYMRSLAEEYPQYGWERNMGYPTREHIEAVRKYGLTPHHRKSFHLKELEPVLF</sequence>
<dbReference type="HAMAP" id="MF_00052_B">
    <property type="entry name" value="RNase_HII_B"/>
    <property type="match status" value="1"/>
</dbReference>
<evidence type="ECO:0000313" key="19">
    <source>
        <dbReference type="Proteomes" id="UP000823619"/>
    </source>
</evidence>
<comment type="similarity">
    <text evidence="5 14 16">Belongs to the RNase HII family.</text>
</comment>
<keyword evidence="12 14" id="KW-0378">Hydrolase</keyword>
<dbReference type="Gene3D" id="3.30.420.10">
    <property type="entry name" value="Ribonuclease H-like superfamily/Ribonuclease H"/>
    <property type="match status" value="1"/>
</dbReference>
<evidence type="ECO:0000256" key="12">
    <source>
        <dbReference type="ARBA" id="ARBA00022801"/>
    </source>
</evidence>
<proteinExistence type="inferred from homology"/>
<dbReference type="SUPFAM" id="SSF53098">
    <property type="entry name" value="Ribonuclease H-like"/>
    <property type="match status" value="1"/>
</dbReference>
<dbReference type="PANTHER" id="PTHR10954">
    <property type="entry name" value="RIBONUCLEASE H2 SUBUNIT A"/>
    <property type="match status" value="1"/>
</dbReference>
<evidence type="ECO:0000256" key="7">
    <source>
        <dbReference type="ARBA" id="ARBA00019179"/>
    </source>
</evidence>
<dbReference type="EMBL" id="JADIMO010000058">
    <property type="protein sequence ID" value="MBO8444999.1"/>
    <property type="molecule type" value="Genomic_DNA"/>
</dbReference>
<feature type="binding site" evidence="14 15">
    <location>
        <position position="121"/>
    </location>
    <ligand>
        <name>a divalent metal cation</name>
        <dbReference type="ChEBI" id="CHEBI:60240"/>
    </ligand>
</feature>
<dbReference type="PANTHER" id="PTHR10954:SF18">
    <property type="entry name" value="RIBONUCLEASE HII"/>
    <property type="match status" value="1"/>
</dbReference>
<evidence type="ECO:0000259" key="17">
    <source>
        <dbReference type="PROSITE" id="PS51975"/>
    </source>
</evidence>
<dbReference type="GO" id="GO:0006298">
    <property type="term" value="P:mismatch repair"/>
    <property type="evidence" value="ECO:0007669"/>
    <property type="project" value="TreeGrafter"/>
</dbReference>
<dbReference type="PROSITE" id="PS51975">
    <property type="entry name" value="RNASE_H_2"/>
    <property type="match status" value="1"/>
</dbReference>
<dbReference type="GO" id="GO:0043137">
    <property type="term" value="P:DNA replication, removal of RNA primer"/>
    <property type="evidence" value="ECO:0007669"/>
    <property type="project" value="TreeGrafter"/>
</dbReference>
<dbReference type="GO" id="GO:0005737">
    <property type="term" value="C:cytoplasm"/>
    <property type="evidence" value="ECO:0007669"/>
    <property type="project" value="UniProtKB-SubCell"/>
</dbReference>
<dbReference type="CDD" id="cd07182">
    <property type="entry name" value="RNase_HII_bacteria_HII_like"/>
    <property type="match status" value="1"/>
</dbReference>
<reference evidence="18" key="2">
    <citation type="journal article" date="2021" name="PeerJ">
        <title>Extensive microbial diversity within the chicken gut microbiome revealed by metagenomics and culture.</title>
        <authorList>
            <person name="Gilroy R."/>
            <person name="Ravi A."/>
            <person name="Getino M."/>
            <person name="Pursley I."/>
            <person name="Horton D.L."/>
            <person name="Alikhan N.F."/>
            <person name="Baker D."/>
            <person name="Gharbi K."/>
            <person name="Hall N."/>
            <person name="Watson M."/>
            <person name="Adriaenssens E.M."/>
            <person name="Foster-Nyarko E."/>
            <person name="Jarju S."/>
            <person name="Secka A."/>
            <person name="Antonio M."/>
            <person name="Oren A."/>
            <person name="Chaudhuri R.R."/>
            <person name="La Ragione R."/>
            <person name="Hildebrand F."/>
            <person name="Pallen M.J."/>
        </authorList>
    </citation>
    <scope>NUCLEOTIDE SEQUENCE</scope>
    <source>
        <strain evidence="18">D5-748</strain>
    </source>
</reference>
<dbReference type="InterPro" id="IPR024567">
    <property type="entry name" value="RNase_HII/HIII_dom"/>
</dbReference>
<evidence type="ECO:0000256" key="11">
    <source>
        <dbReference type="ARBA" id="ARBA00022759"/>
    </source>
</evidence>
<dbReference type="GO" id="GO:0032299">
    <property type="term" value="C:ribonuclease H2 complex"/>
    <property type="evidence" value="ECO:0007669"/>
    <property type="project" value="TreeGrafter"/>
</dbReference>
<evidence type="ECO:0000256" key="10">
    <source>
        <dbReference type="ARBA" id="ARBA00022723"/>
    </source>
</evidence>
<dbReference type="GO" id="GO:0030145">
    <property type="term" value="F:manganese ion binding"/>
    <property type="evidence" value="ECO:0007669"/>
    <property type="project" value="UniProtKB-UniRule"/>
</dbReference>
<dbReference type="InterPro" id="IPR001352">
    <property type="entry name" value="RNase_HII/HIII"/>
</dbReference>
<evidence type="ECO:0000256" key="5">
    <source>
        <dbReference type="ARBA" id="ARBA00007383"/>
    </source>
</evidence>
<dbReference type="NCBIfam" id="NF000595">
    <property type="entry name" value="PRK00015.1-3"/>
    <property type="match status" value="1"/>
</dbReference>
<dbReference type="InterPro" id="IPR022898">
    <property type="entry name" value="RNase_HII"/>
</dbReference>
<evidence type="ECO:0000256" key="6">
    <source>
        <dbReference type="ARBA" id="ARBA00012180"/>
    </source>
</evidence>
<evidence type="ECO:0000313" key="18">
    <source>
        <dbReference type="EMBL" id="MBO8444999.1"/>
    </source>
</evidence>
<evidence type="ECO:0000256" key="2">
    <source>
        <dbReference type="ARBA" id="ARBA00001946"/>
    </source>
</evidence>
<keyword evidence="10 14" id="KW-0479">Metal-binding</keyword>
<dbReference type="GO" id="GO:0004523">
    <property type="term" value="F:RNA-DNA hybrid ribonuclease activity"/>
    <property type="evidence" value="ECO:0007669"/>
    <property type="project" value="UniProtKB-UniRule"/>
</dbReference>
<evidence type="ECO:0000256" key="8">
    <source>
        <dbReference type="ARBA" id="ARBA00022490"/>
    </source>
</evidence>
<comment type="caution">
    <text evidence="18">The sequence shown here is derived from an EMBL/GenBank/DDBJ whole genome shotgun (WGS) entry which is preliminary data.</text>
</comment>
<comment type="cofactor">
    <cofactor evidence="2">
        <name>Mg(2+)</name>
        <dbReference type="ChEBI" id="CHEBI:18420"/>
    </cofactor>
</comment>
<organism evidence="18 19">
    <name type="scientific">Candidatus Cryptobacteroides merdavium</name>
    <dbReference type="NCBI Taxonomy" id="2840769"/>
    <lineage>
        <taxon>Bacteria</taxon>
        <taxon>Pseudomonadati</taxon>
        <taxon>Bacteroidota</taxon>
        <taxon>Bacteroidia</taxon>
        <taxon>Bacteroidales</taxon>
        <taxon>Candidatus Cryptobacteroides</taxon>
    </lineage>
</organism>
<evidence type="ECO:0000256" key="1">
    <source>
        <dbReference type="ARBA" id="ARBA00000077"/>
    </source>
</evidence>
<evidence type="ECO:0000256" key="4">
    <source>
        <dbReference type="ARBA" id="ARBA00004496"/>
    </source>
</evidence>
<evidence type="ECO:0000256" key="13">
    <source>
        <dbReference type="ARBA" id="ARBA00023211"/>
    </source>
</evidence>
<comment type="function">
    <text evidence="3 14 16">Endonuclease that specifically degrades the RNA of RNA-DNA hybrids.</text>
</comment>
<dbReference type="AlphaFoldDB" id="A0A9D9EHB2"/>
<dbReference type="EC" id="3.1.26.4" evidence="6 14"/>
<accession>A0A9D9EHB2</accession>
<dbReference type="Pfam" id="PF01351">
    <property type="entry name" value="RNase_HII"/>
    <property type="match status" value="2"/>
</dbReference>
<comment type="subcellular location">
    <subcellularLocation>
        <location evidence="4 14">Cytoplasm</location>
    </subcellularLocation>
</comment>
<dbReference type="InterPro" id="IPR036397">
    <property type="entry name" value="RNaseH_sf"/>
</dbReference>